<dbReference type="EMBL" id="BSNC01000006">
    <property type="protein sequence ID" value="GLP97268.1"/>
    <property type="molecule type" value="Genomic_DNA"/>
</dbReference>
<reference evidence="2" key="2">
    <citation type="submission" date="2023-01" db="EMBL/GenBank/DDBJ databases">
        <title>Draft genome sequence of Paraferrimonas sedimenticola strain NBRC 101628.</title>
        <authorList>
            <person name="Sun Q."/>
            <person name="Mori K."/>
        </authorList>
    </citation>
    <scope>NUCLEOTIDE SEQUENCE</scope>
    <source>
        <strain evidence="2">NBRC 101628</strain>
    </source>
</reference>
<keyword evidence="1" id="KW-0472">Membrane</keyword>
<organism evidence="2 3">
    <name type="scientific">Paraferrimonas sedimenticola</name>
    <dbReference type="NCBI Taxonomy" id="375674"/>
    <lineage>
        <taxon>Bacteria</taxon>
        <taxon>Pseudomonadati</taxon>
        <taxon>Pseudomonadota</taxon>
        <taxon>Gammaproteobacteria</taxon>
        <taxon>Alteromonadales</taxon>
        <taxon>Ferrimonadaceae</taxon>
        <taxon>Paraferrimonas</taxon>
    </lineage>
</organism>
<reference evidence="2" key="1">
    <citation type="journal article" date="2014" name="Int. J. Syst. Evol. Microbiol.">
        <title>Complete genome sequence of Corynebacterium casei LMG S-19264T (=DSM 44701T), isolated from a smear-ripened cheese.</title>
        <authorList>
            <consortium name="US DOE Joint Genome Institute (JGI-PGF)"/>
            <person name="Walter F."/>
            <person name="Albersmeier A."/>
            <person name="Kalinowski J."/>
            <person name="Ruckert C."/>
        </authorList>
    </citation>
    <scope>NUCLEOTIDE SEQUENCE</scope>
    <source>
        <strain evidence="2">NBRC 101628</strain>
    </source>
</reference>
<evidence type="ECO:0000256" key="1">
    <source>
        <dbReference type="SAM" id="Phobius"/>
    </source>
</evidence>
<accession>A0AA37RY50</accession>
<sequence>MVVAGFASYWYTDWGQAIGGLLIIASAIAIGLLMMAPYPVMLFFAWARNQDQQNNNKK</sequence>
<keyword evidence="1" id="KW-0812">Transmembrane</keyword>
<evidence type="ECO:0000313" key="2">
    <source>
        <dbReference type="EMBL" id="GLP97268.1"/>
    </source>
</evidence>
<proteinExistence type="predicted"/>
<keyword evidence="1" id="KW-1133">Transmembrane helix</keyword>
<gene>
    <name evidence="2" type="ORF">GCM10007895_25750</name>
</gene>
<keyword evidence="3" id="KW-1185">Reference proteome</keyword>
<evidence type="ECO:0000313" key="3">
    <source>
        <dbReference type="Proteomes" id="UP001161422"/>
    </source>
</evidence>
<comment type="caution">
    <text evidence="2">The sequence shown here is derived from an EMBL/GenBank/DDBJ whole genome shotgun (WGS) entry which is preliminary data.</text>
</comment>
<dbReference type="AlphaFoldDB" id="A0AA37RY50"/>
<feature type="transmembrane region" description="Helical" evidence="1">
    <location>
        <begin position="20"/>
        <end position="47"/>
    </location>
</feature>
<name>A0AA37RY50_9GAMM</name>
<dbReference type="Proteomes" id="UP001161422">
    <property type="component" value="Unassembled WGS sequence"/>
</dbReference>
<protein>
    <submittedName>
        <fullName evidence="2">Uncharacterized protein</fullName>
    </submittedName>
</protein>